<feature type="transmembrane region" description="Helical" evidence="2">
    <location>
        <begin position="45"/>
        <end position="67"/>
    </location>
</feature>
<dbReference type="NCBIfam" id="TIGR01731">
    <property type="entry name" value="fil_hemag_20aa"/>
    <property type="match status" value="9"/>
</dbReference>
<keyword evidence="2" id="KW-0812">Transmembrane</keyword>
<comment type="caution">
    <text evidence="4">The sequence shown here is derived from an EMBL/GenBank/DDBJ whole genome shotgun (WGS) entry which is preliminary data.</text>
</comment>
<feature type="transmembrane region" description="Helical" evidence="2">
    <location>
        <begin position="2224"/>
        <end position="2250"/>
    </location>
</feature>
<feature type="region of interest" description="Disordered" evidence="1">
    <location>
        <begin position="2650"/>
        <end position="2670"/>
    </location>
</feature>
<dbReference type="SUPFAM" id="SSF51126">
    <property type="entry name" value="Pectin lyase-like"/>
    <property type="match status" value="1"/>
</dbReference>
<dbReference type="Gene3D" id="2.160.20.10">
    <property type="entry name" value="Single-stranded right-handed beta-helix, Pectin lyase-like"/>
    <property type="match status" value="1"/>
</dbReference>
<organism evidence="4 5">
    <name type="scientific">Ralstonia mojiangensis</name>
    <dbReference type="NCBI Taxonomy" id="2953895"/>
    <lineage>
        <taxon>Bacteria</taxon>
        <taxon>Pseudomonadati</taxon>
        <taxon>Pseudomonadota</taxon>
        <taxon>Betaproteobacteria</taxon>
        <taxon>Burkholderiales</taxon>
        <taxon>Burkholderiaceae</taxon>
        <taxon>Ralstonia</taxon>
    </lineage>
</organism>
<sequence length="2748" mass="270788">MRQPISASARAASAQLRAFAQQKNQRRPASTNVEVSRHDRTQRSFAARAIAAAVAVLSWLGPVQVSWQAARQSAAMIATHGNNASELLGNWIASWSTTGHLLVRWGMQQAQAGAITDPTAPIRFTPTITQTSTGVPTINITTPNQAGLSYNLLQSLTVDSGVGLVMNNSLTGGGTFLGGSVAGNPNLASSGPASTILTQITGTAPVRINGTVEVFGAPASVIFAAPSGIFLSGAGFTNTPAVSLVTGTPQFLNGSGAPVGFDQATAVGYTVNSGRIQIDPIAGSTNGAGIEGTVGAINLIGQTIGVNAPLYAGQQINVIAGNQQVVPVSAGTGRAGSDWQVSSTGQNNAANSLTAQNGFAIDATAFGAMTAGQIKFISTAQGLGVRAAGDLAANTSNVNIDANGNVTVGNVYGQQSVGITSTGEVSTTGNVKAQQDVSVSANGDVNVGGAAQAGNNLTLSAGGNLSGSGNLAAAKTLTAVGGNSVNLTGTLNAANLAVTAQGKDGTGDIALGGNVSSPNTIMLNAARDLSTAGQVTTNGDLQATAGRDISIAGAAKSSGAMVLNGVRNIGVTNAGSITAGTTTTVTAGQNLNVDGSVASQGNLQLATTNGAIAVTGTLASNGTIAANAGGTTGDIALSGTVSSPGAVTLTAVRNATVGGQLATGGNLQVTAGQDAAVTGAAQSTGATTLSGTRDVSVGSTGSVTSGTTLSATAGRNLDISGGTASGGDTTLTATSGTLSTSGAVLSSGNVTANGQTGTTLGGTVYATQGVSAQSSAGTASATGTVIAHSGNVALTGTNVAVSGSTQSAGDTTLNATQGNASIDGQVVALGKLTATASQDITGQGSAASVGDTNLSAGRNIALTGTSQTAGNLTATAANNVAIAELPVVGGNATVSGANVSLGSAGKTSQINGKLSATGTQSVSTAGTINTASANLTGGTVTNAGTVTASNTLTATGTTITNTGTLGGATTTVHGTDVVNAGLIGGQTVGVTADNTLSNRNGTLLGTQALNISTNALTSNQNGVMFAGSPSGATTGGDLTTTVKGGNGSFNNAGGQILAANNATLNLQNQTVDGATLGTINAGNQLTYNVGALANTGAWTVGGKSATVNAANGISNTGSIQHAGDLTLTTPGAVSNSGQIIAGNNLTVAGSTISNAAGSTLHADNDLSVTGATTNRGTVEALNDVKIAGAGYDNAGALTQANRDVNVNVSGNVLNQGGTIGAKRDVNLTAGQIINDATAPTGTGTTVVTGQEVNPTYLSQIVIGQKQVMLPVPGAGSADGGPVFGPYMFPVTIGDLKPNANGVISAYQGVENYTPSGGGGDNGPQTQQLNLWHFLTPDTTSFPSADYKPAPGTPTPFITLPTVTRTETTTQDGVAGIIQAGRNLAVTASTLSNNGGQITAASNIKMAVGTLNNGTSAGSTKTITESIDQGTVNAFMQQLASQLGYQPIFAGNPLAVLNDGCLPNECNNSGNGNGPPPGPEAPHWMWLGTNNGAMTGVPMNPGSLSAITATAPAPQVTVQQVAGKQGVIAAGGNIDLTQVGTLNNGGQIVAAGNITLAGSVNNIGQLNVNRTTLPGCVGNPTTCVDPGVAPGGGGSPYHEVIDPKQQAASIVAGGTLSANLSQLTNQTGTIAAAGNVQITAPTVTNTGATIQSTGGSVTINAASGLINQAAPTTTVYASHGSDTSACGKVGGTACATATQTATGDAGMILAAGDLNINAGSVRNNGGAIVAGGNNTITTGSFDNSPVFLRQYYHWSYYNQNSTASDTWGCDASGDISGCQRVFGSNLSNGWSGTAENAPTIGQLNSYVSGGNLAIRSGGALVNSGNIEGTAISLSGATISNGITNPSIQTPPSTSGRQVVSLGPIGTPNAQLPVTGTPDTFSGPTTVLQKGVPNPTNPGASTGQWQFNPVVVTTQSGGTPTWHFNAPVDGTQLTALTNTTPTAQYLTSTPATAVLGGVGPQTLVNALPADLQPGRTPFYYDPLAENARLDQQALATTGRTSFINGLTYDNQNHLTIDDQEKLILYQNAVDYAKAHNIQLGQALTPEQLAALDKPMLWYVTQQVPDPNCMSGACPMVSALVPQVYLPPGYSGIEPGGSIVASKSLELLANNPIQNTGTLGSYGTLTTNTTIVNEQRAADMTAAWQPIEDGWARTTGQQGQPNSGFMFAANASDIAGQVQNLNGVLAQLNADGSMSAAESARVAAAVQAAMQAVTNTHTDTFVRSEDWFGQVFAGVVMAMIAVMTGMVLGPVLAAMTTSTFGQLAANGEVSLSGVFKAGAVAALTYGISNGISIDQSGALGIAEHFGEGNTLANLAGAQNIAGTNLAQAGASGASSFAQQAEAILVMSGATAAVNTAVNGGSFGQSLLSSLASNAGAAAANALGTFSPGIGEVNANSTSIAGNILGHVALGCAISSMQGTGCAGGAAGGLAGAVAAPLVGMGLNAPAGGPNAALDMLTVALTGLAGGALAHAVGGNEMAGMTTGENAAQNNYLNHKQTDSLRDALSGCNGSQGCIERTISNYQSVEADQHRAVQTCSTTEACRALAQDAYTSGTFSAGDVQALCAGSSACGDFLNTLGNSRINDAFMANRRADSIQAASIQDKTFAAVNGSGAIPPEYKALLSTGLDPQIWANHITSVTATAVGAVANTLGGGSGGGASTTDGPTSTWGTGSTSQGSKYVNVTTNLTATEFQANLVANGYSVTSQGTGKNGDYTVLQKGSSTYTLYTRSSTGQAGAQFFGPSGSVKFSLSGK</sequence>
<feature type="region of interest" description="Disordered" evidence="1">
    <location>
        <begin position="682"/>
        <end position="702"/>
    </location>
</feature>
<name>A0ABT2LCZ8_9RALS</name>
<gene>
    <name evidence="4" type="ORF">N5J06_20035</name>
</gene>
<dbReference type="RefSeq" id="WP_260785017.1">
    <property type="nucleotide sequence ID" value="NZ_JAOCQI010000003.1"/>
</dbReference>
<evidence type="ECO:0000256" key="2">
    <source>
        <dbReference type="SAM" id="Phobius"/>
    </source>
</evidence>
<dbReference type="InterPro" id="IPR012334">
    <property type="entry name" value="Pectin_lyas_fold"/>
</dbReference>
<accession>A0ABT2LCZ8</accession>
<feature type="compositionally biased region" description="Low complexity" evidence="1">
    <location>
        <begin position="2655"/>
        <end position="2670"/>
    </location>
</feature>
<keyword evidence="2" id="KW-0472">Membrane</keyword>
<protein>
    <submittedName>
        <fullName evidence="4">Hemagglutinin</fullName>
    </submittedName>
</protein>
<keyword evidence="5" id="KW-1185">Reference proteome</keyword>
<proteinExistence type="predicted"/>
<evidence type="ECO:0000313" key="4">
    <source>
        <dbReference type="EMBL" id="MCT7313270.1"/>
    </source>
</evidence>
<dbReference type="InterPro" id="IPR011050">
    <property type="entry name" value="Pectin_lyase_fold/virulence"/>
</dbReference>
<feature type="compositionally biased region" description="Low complexity" evidence="1">
    <location>
        <begin position="690"/>
        <end position="702"/>
    </location>
</feature>
<evidence type="ECO:0000259" key="3">
    <source>
        <dbReference type="SMART" id="SM00912"/>
    </source>
</evidence>
<dbReference type="SMART" id="SM00912">
    <property type="entry name" value="Haemagg_act"/>
    <property type="match status" value="1"/>
</dbReference>
<dbReference type="InterPro" id="IPR010069">
    <property type="entry name" value="CdiA_FHA1_rpt"/>
</dbReference>
<keyword evidence="2" id="KW-1133">Transmembrane helix</keyword>
<feature type="domain" description="Filamentous haemagglutinin FhaB/tRNA nuclease CdiA-like TPS" evidence="3">
    <location>
        <begin position="132"/>
        <end position="254"/>
    </location>
</feature>
<evidence type="ECO:0000256" key="1">
    <source>
        <dbReference type="SAM" id="MobiDB-lite"/>
    </source>
</evidence>
<dbReference type="Proteomes" id="UP001164420">
    <property type="component" value="Unassembled WGS sequence"/>
</dbReference>
<evidence type="ECO:0000313" key="5">
    <source>
        <dbReference type="Proteomes" id="UP001164420"/>
    </source>
</evidence>
<reference evidence="4 5" key="1">
    <citation type="journal article" date="2023" name="Front. Microbiol.">
        <title>Ralstonia chuxiongensis sp. nov., Ralstonia mojiangensis sp. nov., and Ralstonia soli sp. nov., isolated from tobacco fields, are three novel species in the family Burkholderiaceae.</title>
        <authorList>
            <person name="Lu C.H."/>
            <person name="Zhang Y.Y."/>
            <person name="Jiang N."/>
            <person name="Chen W."/>
            <person name="Shao X."/>
            <person name="Zhao Z.M."/>
            <person name="Lu W.L."/>
            <person name="Hu X."/>
            <person name="Xi Y.X."/>
            <person name="Zou S.Y."/>
            <person name="Wei Q.J."/>
            <person name="Lin Z.L."/>
            <person name="Gong L."/>
            <person name="Gai X.T."/>
            <person name="Zhang L.Q."/>
            <person name="Li J.Y."/>
            <person name="Jin Y."/>
            <person name="Xia Z.Y."/>
        </authorList>
    </citation>
    <scope>NUCLEOTIDE SEQUENCE [LARGE SCALE GENOMIC DNA]</scope>
    <source>
        <strain evidence="4 5">22TCJT01-1</strain>
    </source>
</reference>
<dbReference type="Pfam" id="PF05860">
    <property type="entry name" value="TPS"/>
    <property type="match status" value="1"/>
</dbReference>
<dbReference type="EMBL" id="JAOCQI010000003">
    <property type="protein sequence ID" value="MCT7313270.1"/>
    <property type="molecule type" value="Genomic_DNA"/>
</dbReference>
<dbReference type="InterPro" id="IPR008638">
    <property type="entry name" value="FhaB/CdiA-like_TPS"/>
</dbReference>